<dbReference type="EMBL" id="CP036455">
    <property type="protein sequence ID" value="QBI54722.1"/>
    <property type="molecule type" value="Genomic_DNA"/>
</dbReference>
<feature type="compositionally biased region" description="Basic residues" evidence="1">
    <location>
        <begin position="482"/>
        <end position="501"/>
    </location>
</feature>
<feature type="compositionally biased region" description="Pro residues" evidence="1">
    <location>
        <begin position="579"/>
        <end position="599"/>
    </location>
</feature>
<dbReference type="Proteomes" id="UP000292235">
    <property type="component" value="Chromosome"/>
</dbReference>
<feature type="compositionally biased region" description="Low complexity" evidence="1">
    <location>
        <begin position="319"/>
        <end position="330"/>
    </location>
</feature>
<sequence length="628" mass="66101">MWPGGWWRRGRVGSALTGSGARRWCVRRGASGPLCGLVGLPCDGAISWNSGSEDGAGLRPRSPDRVLAGGALDGDGWGLLCGLVGLPGGGRPSLKSGGSGGSRAGPVPIGSGARRWRRPARAAGPSPRPPHPVPASRAPDASGPGPLGGLAGLPCDGRSVGTAAARAAAGWARAQRFGCPPVAHPAGRPGRAPRPPHPVPAGDGDRRGRRDRARGSRRRSCSRGGGTRCTYVRRHPPRRRSEAPPPHRDSAIRNNTGCFAPQCPSSRRARARAAAAVAHEAHRMARIRPWRRLFVHLVAAASARKTGIGPQKPTPPGRGAPVGRARAPRATCRRPRPPIRRTAGPCGHPRPRPAALPPPCAGPAGDTATPSRPTGAGRSPMPVHPAMIANLWPRNTLTSDHKFAIDGPSRAESVCRAGFGAESSPADRLDGTGATYCRVSTGQRPQSGGNRALDAPTGLRRPNAVPAGRRHRRAPDPSTAGRTRRRPRRRFSPQATRRRPDHKAAQQTRPAPPQPPPASTRPVGRGRHPVGVVAVLVGRRHRRAPDPMGTGPTHRRPRRRFSVRPPDTRQTNKATTRPPSRPEPPPPPAATPNPQPPPTRNGDPQARSPRVASDTASDTQGRPRNAAA</sequence>
<evidence type="ECO:0000313" key="3">
    <source>
        <dbReference type="Proteomes" id="UP000292235"/>
    </source>
</evidence>
<gene>
    <name evidence="2" type="ORF">EKD16_14710</name>
</gene>
<feature type="compositionally biased region" description="Gly residues" evidence="1">
    <location>
        <begin position="92"/>
        <end position="103"/>
    </location>
</feature>
<feature type="compositionally biased region" description="Pro residues" evidence="1">
    <location>
        <begin position="352"/>
        <end position="361"/>
    </location>
</feature>
<feature type="compositionally biased region" description="Basic and acidic residues" evidence="1">
    <location>
        <begin position="239"/>
        <end position="251"/>
    </location>
</feature>
<feature type="region of interest" description="Disordered" evidence="1">
    <location>
        <begin position="421"/>
        <end position="628"/>
    </location>
</feature>
<keyword evidence="3" id="KW-1185">Reference proteome</keyword>
<evidence type="ECO:0000256" key="1">
    <source>
        <dbReference type="SAM" id="MobiDB-lite"/>
    </source>
</evidence>
<feature type="region of interest" description="Disordered" evidence="1">
    <location>
        <begin position="180"/>
        <end position="264"/>
    </location>
</feature>
<evidence type="ECO:0000313" key="2">
    <source>
        <dbReference type="EMBL" id="QBI54722.1"/>
    </source>
</evidence>
<reference evidence="2 3" key="1">
    <citation type="submission" date="2019-02" db="EMBL/GenBank/DDBJ databases">
        <authorList>
            <person name="Khodamoradi S."/>
            <person name="Hahnke R.L."/>
            <person name="Kaempfer P."/>
            <person name="Schumann P."/>
            <person name="Rohde M."/>
            <person name="Steinert M."/>
            <person name="Luzhetskyy A."/>
            <person name="Wink J."/>
            <person name="Ruckert C."/>
        </authorList>
    </citation>
    <scope>NUCLEOTIDE SEQUENCE [LARGE SCALE GENOMIC DNA]</scope>
    <source>
        <strain evidence="2 3">M2</strain>
    </source>
</reference>
<proteinExistence type="predicted"/>
<feature type="compositionally biased region" description="Low complexity" evidence="1">
    <location>
        <begin position="180"/>
        <end position="190"/>
    </location>
</feature>
<feature type="compositionally biased region" description="Polar residues" evidence="1">
    <location>
        <begin position="438"/>
        <end position="449"/>
    </location>
</feature>
<feature type="compositionally biased region" description="Basic residues" evidence="1">
    <location>
        <begin position="553"/>
        <end position="562"/>
    </location>
</feature>
<feature type="region of interest" description="Disordered" evidence="1">
    <location>
        <begin position="92"/>
        <end position="150"/>
    </location>
</feature>
<accession>A0A4V0ZJU7</accession>
<protein>
    <submittedName>
        <fullName evidence="2">Uncharacterized protein</fullName>
    </submittedName>
</protein>
<organism evidence="2 3">
    <name type="scientific">Streptomonospora litoralis</name>
    <dbReference type="NCBI Taxonomy" id="2498135"/>
    <lineage>
        <taxon>Bacteria</taxon>
        <taxon>Bacillati</taxon>
        <taxon>Actinomycetota</taxon>
        <taxon>Actinomycetes</taxon>
        <taxon>Streptosporangiales</taxon>
        <taxon>Nocardiopsidaceae</taxon>
        <taxon>Streptomonospora</taxon>
    </lineage>
</organism>
<dbReference type="AlphaFoldDB" id="A0A4V0ZJU7"/>
<feature type="region of interest" description="Disordered" evidence="1">
    <location>
        <begin position="306"/>
        <end position="379"/>
    </location>
</feature>
<dbReference type="KEGG" id="strr:EKD16_14710"/>
<name>A0A4V0ZJU7_9ACTN</name>
<feature type="compositionally biased region" description="Basic residues" evidence="1">
    <location>
        <begin position="209"/>
        <end position="221"/>
    </location>
</feature>
<feature type="compositionally biased region" description="Pro residues" evidence="1">
    <location>
        <begin position="510"/>
        <end position="519"/>
    </location>
</feature>